<accession>A0AAN9W1B3</accession>
<dbReference type="EMBL" id="JAZDUA010000021">
    <property type="protein sequence ID" value="KAK7872711.1"/>
    <property type="molecule type" value="Genomic_DNA"/>
</dbReference>
<evidence type="ECO:0000313" key="1">
    <source>
        <dbReference type="EMBL" id="KAK7872711.1"/>
    </source>
</evidence>
<keyword evidence="2" id="KW-1185">Reference proteome</keyword>
<dbReference type="AlphaFoldDB" id="A0AAN9W1B3"/>
<evidence type="ECO:0000313" key="2">
    <source>
        <dbReference type="Proteomes" id="UP001378592"/>
    </source>
</evidence>
<comment type="caution">
    <text evidence="1">The sequence shown here is derived from an EMBL/GenBank/DDBJ whole genome shotgun (WGS) entry which is preliminary data.</text>
</comment>
<gene>
    <name evidence="1" type="ORF">R5R35_002698</name>
</gene>
<name>A0AAN9W1B3_9ORTH</name>
<protein>
    <submittedName>
        <fullName evidence="1">Uncharacterized protein</fullName>
    </submittedName>
</protein>
<proteinExistence type="predicted"/>
<sequence length="88" mass="9614">MPKCASTGRQCVCSPGYYGRPPFKQCRLESDPECINDVGCPDNQACRDRLCLSPCGWTCSPDHRCIVQNHKAKCGPSIYPTAAPRPVA</sequence>
<reference evidence="1 2" key="1">
    <citation type="submission" date="2024-03" db="EMBL/GenBank/DDBJ databases">
        <title>The genome assembly and annotation of the cricket Gryllus longicercus Weissman &amp; Gray.</title>
        <authorList>
            <person name="Szrajer S."/>
            <person name="Gray D."/>
            <person name="Ylla G."/>
        </authorList>
    </citation>
    <scope>NUCLEOTIDE SEQUENCE [LARGE SCALE GENOMIC DNA]</scope>
    <source>
        <strain evidence="1">DAG 2021-001</strain>
        <tissue evidence="1">Whole body minus gut</tissue>
    </source>
</reference>
<dbReference type="Proteomes" id="UP001378592">
    <property type="component" value="Unassembled WGS sequence"/>
</dbReference>
<organism evidence="1 2">
    <name type="scientific">Gryllus longicercus</name>
    <dbReference type="NCBI Taxonomy" id="2509291"/>
    <lineage>
        <taxon>Eukaryota</taxon>
        <taxon>Metazoa</taxon>
        <taxon>Ecdysozoa</taxon>
        <taxon>Arthropoda</taxon>
        <taxon>Hexapoda</taxon>
        <taxon>Insecta</taxon>
        <taxon>Pterygota</taxon>
        <taxon>Neoptera</taxon>
        <taxon>Polyneoptera</taxon>
        <taxon>Orthoptera</taxon>
        <taxon>Ensifera</taxon>
        <taxon>Gryllidea</taxon>
        <taxon>Grylloidea</taxon>
        <taxon>Gryllidae</taxon>
        <taxon>Gryllinae</taxon>
        <taxon>Gryllus</taxon>
    </lineage>
</organism>